<sequence>MKKVLVITYYWPPAGGPGVQRWLKFVKYFRDYGIEPVVYIPENPHYPLLDTSLLADVPKDIKILKHTIFEPYGLSKLISGSKTERISSGVITEKNQSVLERIMLWVRGNFFIPDARKFWVNPSVRFLGPILKEEGIETIITTGPPHSLHLIGLKLKERSGLQWIADFRDPWTSIGYHQKLKLTTSAQKKHKELEREVLNTADKIVVTSKTTKEEFQALTPRPIRVITNGFDWKDNTSISLDQKFTIAHIGSMLTKRNPLNLWKVLGELVQENADFKDSLQLNFVGVVGQDILDSLSEFGISEYASILGYVPHEEAVSFQQKSQVLLLVEIDSKETVGIIPGKFFEYLRAKRPILGIGPAHWEVAEMISETASGQFFDHANESELKSVLLNWFQRYKNNSLKVPAINIERYSRQELTRQFADYI</sequence>
<dbReference type="GO" id="GO:0016757">
    <property type="term" value="F:glycosyltransferase activity"/>
    <property type="evidence" value="ECO:0007669"/>
    <property type="project" value="UniProtKB-ARBA"/>
</dbReference>
<evidence type="ECO:0000313" key="3">
    <source>
        <dbReference type="Proteomes" id="UP000286990"/>
    </source>
</evidence>
<dbReference type="CDD" id="cd03794">
    <property type="entry name" value="GT4_WbuB-like"/>
    <property type="match status" value="1"/>
</dbReference>
<dbReference type="OrthoDB" id="9794575at2"/>
<dbReference type="RefSeq" id="WP_125223479.1">
    <property type="nucleotide sequence ID" value="NZ_QUSX01000002.1"/>
</dbReference>
<dbReference type="AlphaFoldDB" id="A0A3R8PXR9"/>
<evidence type="ECO:0000313" key="2">
    <source>
        <dbReference type="EMBL" id="RRQ48757.1"/>
    </source>
</evidence>
<accession>A0A3R8PXR9</accession>
<dbReference type="Proteomes" id="UP000286990">
    <property type="component" value="Unassembled WGS sequence"/>
</dbReference>
<evidence type="ECO:0000259" key="1">
    <source>
        <dbReference type="Pfam" id="PF13439"/>
    </source>
</evidence>
<proteinExistence type="predicted"/>
<feature type="domain" description="Glycosyltransferase subfamily 4-like N-terminal" evidence="1">
    <location>
        <begin position="105"/>
        <end position="231"/>
    </location>
</feature>
<keyword evidence="2" id="KW-0808">Transferase</keyword>
<organism evidence="2 3">
    <name type="scientific">Maribacter algicola</name>
    <dbReference type="NCBI Taxonomy" id="2498892"/>
    <lineage>
        <taxon>Bacteria</taxon>
        <taxon>Pseudomonadati</taxon>
        <taxon>Bacteroidota</taxon>
        <taxon>Flavobacteriia</taxon>
        <taxon>Flavobacteriales</taxon>
        <taxon>Flavobacteriaceae</taxon>
        <taxon>Maribacter</taxon>
    </lineage>
</organism>
<dbReference type="EMBL" id="QUSX01000002">
    <property type="protein sequence ID" value="RRQ48757.1"/>
    <property type="molecule type" value="Genomic_DNA"/>
</dbReference>
<dbReference type="Gene3D" id="3.40.50.2000">
    <property type="entry name" value="Glycogen Phosphorylase B"/>
    <property type="match status" value="2"/>
</dbReference>
<reference evidence="3" key="1">
    <citation type="submission" date="2018-08" db="EMBL/GenBank/DDBJ databases">
        <authorList>
            <person name="Khan S.A."/>
            <person name="J S.E."/>
        </authorList>
    </citation>
    <scope>NUCLEOTIDE SEQUENCE [LARGE SCALE GENOMIC DNA]</scope>
    <source>
        <strain evidence="3">PoM-212</strain>
    </source>
</reference>
<name>A0A3R8PXR9_9FLAO</name>
<comment type="caution">
    <text evidence="2">The sequence shown here is derived from an EMBL/GenBank/DDBJ whole genome shotgun (WGS) entry which is preliminary data.</text>
</comment>
<gene>
    <name evidence="2" type="ORF">DZC72_13875</name>
</gene>
<protein>
    <submittedName>
        <fullName evidence="2">Glycosyl transferase family 1</fullName>
    </submittedName>
</protein>
<dbReference type="Pfam" id="PF13439">
    <property type="entry name" value="Glyco_transf_4"/>
    <property type="match status" value="1"/>
</dbReference>
<dbReference type="InterPro" id="IPR028098">
    <property type="entry name" value="Glyco_trans_4-like_N"/>
</dbReference>
<keyword evidence="3" id="KW-1185">Reference proteome</keyword>
<reference evidence="3" key="2">
    <citation type="submission" date="2018-12" db="EMBL/GenBank/DDBJ databases">
        <title>Maribacter lutimaris sp. nov., isolated from marine sediment.</title>
        <authorList>
            <person name="Kim K.K."/>
        </authorList>
    </citation>
    <scope>NUCLEOTIDE SEQUENCE [LARGE SCALE GENOMIC DNA]</scope>
    <source>
        <strain evidence="3">PoM-212</strain>
    </source>
</reference>
<dbReference type="SUPFAM" id="SSF53756">
    <property type="entry name" value="UDP-Glycosyltransferase/glycogen phosphorylase"/>
    <property type="match status" value="1"/>
</dbReference>